<sequence>MIRRAYGSAATNGTPDALARHYSHFLVASLYSSSSPSTFKQLKVAIVGGGIGGLSAAIVLRRAGHIVEIFERRSFDVEVGASLSCAANGTQWLREWEVDVSIMKPVVLQKLVMREWETGRILNQYDLSEYEATWGDPSNMFYRKDMHLGLLHAATSEEGKGVPCKIVIDHICESVDYETGTVTFNNGRTATADLIVGADGIRSVVRGQIGVTPDTHTGAQTCYRCNVTAEDVRRLGLVDYSLEPAIQFWGGMPGDNGRSKYYKIVMTSCSGGDIVSFYCFMPSELTKHHQEGFEFKEVPAEEILQGDYQELDPDCVNLLKNSIERMPWRLYIHRPYDHWYKGKACLLGDAAHPMMPHQSQGACQALEDAAALGIIFSDKYGFTNNVEAGLALYEKIRKGRATRVQQSSARAMENLNERIGFTSLKPHDASLAAAEGKLTINEMNEYKMHDHVAAEVGAERAS</sequence>
<reference evidence="1" key="1">
    <citation type="submission" date="2019-10" db="EMBL/GenBank/DDBJ databases">
        <authorList>
            <consortium name="DOE Joint Genome Institute"/>
            <person name="Kuo A."/>
            <person name="Miyauchi S."/>
            <person name="Kiss E."/>
            <person name="Drula E."/>
            <person name="Kohler A."/>
            <person name="Sanchez-Garcia M."/>
            <person name="Andreopoulos B."/>
            <person name="Barry K.W."/>
            <person name="Bonito G."/>
            <person name="Buee M."/>
            <person name="Carver A."/>
            <person name="Chen C."/>
            <person name="Cichocki N."/>
            <person name="Clum A."/>
            <person name="Culley D."/>
            <person name="Crous P.W."/>
            <person name="Fauchery L."/>
            <person name="Girlanda M."/>
            <person name="Hayes R."/>
            <person name="Keri Z."/>
            <person name="Labutti K."/>
            <person name="Lipzen A."/>
            <person name="Lombard V."/>
            <person name="Magnuson J."/>
            <person name="Maillard F."/>
            <person name="Morin E."/>
            <person name="Murat C."/>
            <person name="Nolan M."/>
            <person name="Ohm R."/>
            <person name="Pangilinan J."/>
            <person name="Pereira M."/>
            <person name="Perotto S."/>
            <person name="Peter M."/>
            <person name="Riley R."/>
            <person name="Sitrit Y."/>
            <person name="Stielow B."/>
            <person name="Szollosi G."/>
            <person name="Zifcakova L."/>
            <person name="Stursova M."/>
            <person name="Spatafora J.W."/>
            <person name="Tedersoo L."/>
            <person name="Vaario L.-M."/>
            <person name="Yamada A."/>
            <person name="Yan M."/>
            <person name="Wang P."/>
            <person name="Xu J."/>
            <person name="Bruns T."/>
            <person name="Baldrian P."/>
            <person name="Vilgalys R."/>
            <person name="Henrissat B."/>
            <person name="Grigoriev I.V."/>
            <person name="Hibbett D."/>
            <person name="Nagy L.G."/>
            <person name="Martin F.M."/>
        </authorList>
    </citation>
    <scope>NUCLEOTIDE SEQUENCE</scope>
    <source>
        <strain evidence="1">P2</strain>
    </source>
</reference>
<protein>
    <submittedName>
        <fullName evidence="1">Salicylate hydroxylase</fullName>
    </submittedName>
</protein>
<reference evidence="1" key="2">
    <citation type="journal article" date="2020" name="Nat. Commun.">
        <title>Large-scale genome sequencing of mycorrhizal fungi provides insights into the early evolution of symbiotic traits.</title>
        <authorList>
            <person name="Miyauchi S."/>
            <person name="Kiss E."/>
            <person name="Kuo A."/>
            <person name="Drula E."/>
            <person name="Kohler A."/>
            <person name="Sanchez-Garcia M."/>
            <person name="Morin E."/>
            <person name="Andreopoulos B."/>
            <person name="Barry K.W."/>
            <person name="Bonito G."/>
            <person name="Buee M."/>
            <person name="Carver A."/>
            <person name="Chen C."/>
            <person name="Cichocki N."/>
            <person name="Clum A."/>
            <person name="Culley D."/>
            <person name="Crous P.W."/>
            <person name="Fauchery L."/>
            <person name="Girlanda M."/>
            <person name="Hayes R.D."/>
            <person name="Keri Z."/>
            <person name="LaButti K."/>
            <person name="Lipzen A."/>
            <person name="Lombard V."/>
            <person name="Magnuson J."/>
            <person name="Maillard F."/>
            <person name="Murat C."/>
            <person name="Nolan M."/>
            <person name="Ohm R.A."/>
            <person name="Pangilinan J."/>
            <person name="Pereira M.F."/>
            <person name="Perotto S."/>
            <person name="Peter M."/>
            <person name="Pfister S."/>
            <person name="Riley R."/>
            <person name="Sitrit Y."/>
            <person name="Stielow J.B."/>
            <person name="Szollosi G."/>
            <person name="Zifcakova L."/>
            <person name="Stursova M."/>
            <person name="Spatafora J.W."/>
            <person name="Tedersoo L."/>
            <person name="Vaario L.M."/>
            <person name="Yamada A."/>
            <person name="Yan M."/>
            <person name="Wang P."/>
            <person name="Xu J."/>
            <person name="Bruns T."/>
            <person name="Baldrian P."/>
            <person name="Vilgalys R."/>
            <person name="Dunand C."/>
            <person name="Henrissat B."/>
            <person name="Grigoriev I.V."/>
            <person name="Hibbett D."/>
            <person name="Nagy L.G."/>
            <person name="Martin F.M."/>
        </authorList>
    </citation>
    <scope>NUCLEOTIDE SEQUENCE</scope>
    <source>
        <strain evidence="1">P2</strain>
    </source>
</reference>
<dbReference type="Proteomes" id="UP000886501">
    <property type="component" value="Unassembled WGS sequence"/>
</dbReference>
<evidence type="ECO:0000313" key="2">
    <source>
        <dbReference type="Proteomes" id="UP000886501"/>
    </source>
</evidence>
<evidence type="ECO:0000313" key="1">
    <source>
        <dbReference type="EMBL" id="KAF9646651.1"/>
    </source>
</evidence>
<dbReference type="EMBL" id="MU118052">
    <property type="protein sequence ID" value="KAF9646651.1"/>
    <property type="molecule type" value="Genomic_DNA"/>
</dbReference>
<comment type="caution">
    <text evidence="1">The sequence shown here is derived from an EMBL/GenBank/DDBJ whole genome shotgun (WGS) entry which is preliminary data.</text>
</comment>
<proteinExistence type="predicted"/>
<gene>
    <name evidence="1" type="ORF">BDM02DRAFT_3270798</name>
</gene>
<organism evidence="1 2">
    <name type="scientific">Thelephora ganbajun</name>
    <name type="common">Ganba fungus</name>
    <dbReference type="NCBI Taxonomy" id="370292"/>
    <lineage>
        <taxon>Eukaryota</taxon>
        <taxon>Fungi</taxon>
        <taxon>Dikarya</taxon>
        <taxon>Basidiomycota</taxon>
        <taxon>Agaricomycotina</taxon>
        <taxon>Agaricomycetes</taxon>
        <taxon>Thelephorales</taxon>
        <taxon>Thelephoraceae</taxon>
        <taxon>Thelephora</taxon>
    </lineage>
</organism>
<keyword evidence="2" id="KW-1185">Reference proteome</keyword>
<name>A0ACB6ZBW8_THEGA</name>
<accession>A0ACB6ZBW8</accession>